<gene>
    <name evidence="3" type="ORF">SAMN05216521_106113</name>
</gene>
<protein>
    <submittedName>
        <fullName evidence="3">AAA domain-containing protein, putative AbiEii toxin, Type IV TA system</fullName>
    </submittedName>
</protein>
<dbReference type="Pfam" id="PF13304">
    <property type="entry name" value="AAA_21"/>
    <property type="match status" value="1"/>
</dbReference>
<reference evidence="3 4" key="1">
    <citation type="submission" date="2016-10" db="EMBL/GenBank/DDBJ databases">
        <authorList>
            <person name="Varghese N."/>
            <person name="Submissions S."/>
        </authorList>
    </citation>
    <scope>NUCLEOTIDE SEQUENCE [LARGE SCALE GENOMIC DNA]</scope>
    <source>
        <strain evidence="3 4">NLAE-zl-C196</strain>
    </source>
</reference>
<proteinExistence type="predicted"/>
<dbReference type="InterPro" id="IPR029492">
    <property type="entry name" value="DUF4435"/>
</dbReference>
<feature type="domain" description="ATPase AAA-type core" evidence="1">
    <location>
        <begin position="187"/>
        <end position="250"/>
    </location>
</feature>
<dbReference type="RefSeq" id="WP_074664089.1">
    <property type="nucleotide sequence ID" value="NZ_FOIO01000061.1"/>
</dbReference>
<dbReference type="PANTHER" id="PTHR43581:SF4">
    <property type="entry name" value="ATP_GTP PHOSPHATASE"/>
    <property type="match status" value="1"/>
</dbReference>
<dbReference type="SUPFAM" id="SSF52540">
    <property type="entry name" value="P-loop containing nucleoside triphosphate hydrolases"/>
    <property type="match status" value="1"/>
</dbReference>
<comment type="caution">
    <text evidence="3">The sequence shown here is derived from an EMBL/GenBank/DDBJ whole genome shotgun (WGS) entry which is preliminary data.</text>
</comment>
<evidence type="ECO:0000313" key="4">
    <source>
        <dbReference type="Proteomes" id="UP000182121"/>
    </source>
</evidence>
<dbReference type="InterPro" id="IPR027417">
    <property type="entry name" value="P-loop_NTPase"/>
</dbReference>
<organism evidence="3 4">
    <name type="scientific">Enterocloster clostridioformis</name>
    <dbReference type="NCBI Taxonomy" id="1531"/>
    <lineage>
        <taxon>Bacteria</taxon>
        <taxon>Bacillati</taxon>
        <taxon>Bacillota</taxon>
        <taxon>Clostridia</taxon>
        <taxon>Lachnospirales</taxon>
        <taxon>Lachnospiraceae</taxon>
        <taxon>Enterocloster</taxon>
    </lineage>
</organism>
<feature type="domain" description="DUF4435" evidence="2">
    <location>
        <begin position="293"/>
        <end position="434"/>
    </location>
</feature>
<dbReference type="Proteomes" id="UP000182121">
    <property type="component" value="Unassembled WGS sequence"/>
</dbReference>
<dbReference type="GO" id="GO:0005524">
    <property type="term" value="F:ATP binding"/>
    <property type="evidence" value="ECO:0007669"/>
    <property type="project" value="InterPro"/>
</dbReference>
<evidence type="ECO:0000313" key="3">
    <source>
        <dbReference type="EMBL" id="SEU11249.1"/>
    </source>
</evidence>
<dbReference type="AlphaFoldDB" id="A0A1I0JN61"/>
<dbReference type="GO" id="GO:0016887">
    <property type="term" value="F:ATP hydrolysis activity"/>
    <property type="evidence" value="ECO:0007669"/>
    <property type="project" value="InterPro"/>
</dbReference>
<dbReference type="InterPro" id="IPR051396">
    <property type="entry name" value="Bact_Antivir_Def_Nuclease"/>
</dbReference>
<accession>A0A1I0JN61</accession>
<dbReference type="InterPro" id="IPR003959">
    <property type="entry name" value="ATPase_AAA_core"/>
</dbReference>
<dbReference type="Gene3D" id="3.40.50.300">
    <property type="entry name" value="P-loop containing nucleotide triphosphate hydrolases"/>
    <property type="match status" value="1"/>
</dbReference>
<dbReference type="CDD" id="cd00267">
    <property type="entry name" value="ABC_ATPase"/>
    <property type="match status" value="1"/>
</dbReference>
<evidence type="ECO:0000259" key="2">
    <source>
        <dbReference type="Pfam" id="PF14491"/>
    </source>
</evidence>
<dbReference type="PANTHER" id="PTHR43581">
    <property type="entry name" value="ATP/GTP PHOSPHATASE"/>
    <property type="match status" value="1"/>
</dbReference>
<dbReference type="Pfam" id="PF14491">
    <property type="entry name" value="DUF4435"/>
    <property type="match status" value="1"/>
</dbReference>
<dbReference type="EMBL" id="FOIO01000061">
    <property type="protein sequence ID" value="SEU11249.1"/>
    <property type="molecule type" value="Genomic_DNA"/>
</dbReference>
<evidence type="ECO:0000259" key="1">
    <source>
        <dbReference type="Pfam" id="PF13304"/>
    </source>
</evidence>
<sequence>MEYKYYLPDSNNQAKEYVTKNNSLIIIGGNGTGKSKLGEWMEKKQVISTHRIGAQRSLVFGHYIQQKSYEQAINLLMYGRQEKSQDHDSRWEYDGEKYNYTSSLLNDYENVLSALIALKTREQEQYISECKEREAGNLQHNKVPEMVIDILQRIWKSVFPQRNIKLDDAKVTAIFSKDGTVKEYKGRDMSDGERVALYLIAQALCVPENKTIIIDEPEIHLHRSIMNRLWVAIEKERQDCFFVYITHDTQFAANHAYADKIWVKGYDGEHWNLEKINDSDLPEELLLNLLGNRKPVLFVEGTADSYDTKLYSEIYKNYYVVPCGSCSRVIAQTKAMKANPQLHHLKCYGIIDRDYRSEYEIEKLEVDGIYALKVAEVENLFLVEELLNVVNTIMGFTDTLNVSKIKKYIIEKRFQPQINHQICDAVISEIKYQLSTANITGKKDDEVKQSLEATYSSIVFENVKAAKESLFTEVLHTNDYAQVLKIFNYKTMSKSVGHFFGLKDEEYHDFIIRQLNSTRADEIKTAIIGYLPTEISEE</sequence>
<name>A0A1I0JN61_9FIRM</name>